<gene>
    <name evidence="1" type="ORF">N657DRAFT_325621</name>
</gene>
<reference evidence="1" key="2">
    <citation type="submission" date="2023-05" db="EMBL/GenBank/DDBJ databases">
        <authorList>
            <consortium name="Lawrence Berkeley National Laboratory"/>
            <person name="Steindorff A."/>
            <person name="Hensen N."/>
            <person name="Bonometti L."/>
            <person name="Westerberg I."/>
            <person name="Brannstrom I.O."/>
            <person name="Guillou S."/>
            <person name="Cros-Aarteil S."/>
            <person name="Calhoun S."/>
            <person name="Haridas S."/>
            <person name="Kuo A."/>
            <person name="Mondo S."/>
            <person name="Pangilinan J."/>
            <person name="Riley R."/>
            <person name="Labutti K."/>
            <person name="Andreopoulos B."/>
            <person name="Lipzen A."/>
            <person name="Chen C."/>
            <person name="Yanf M."/>
            <person name="Daum C."/>
            <person name="Ng V."/>
            <person name="Clum A."/>
            <person name="Ohm R."/>
            <person name="Martin F."/>
            <person name="Silar P."/>
            <person name="Natvig D."/>
            <person name="Lalanne C."/>
            <person name="Gautier V."/>
            <person name="Ament-Velasquez S.L."/>
            <person name="Kruys A."/>
            <person name="Hutchinson M.I."/>
            <person name="Powell A.J."/>
            <person name="Barry K."/>
            <person name="Miller A.N."/>
            <person name="Grigoriev I.V."/>
            <person name="Debuchy R."/>
            <person name="Gladieux P."/>
            <person name="Thoren M.H."/>
            <person name="Johannesson H."/>
        </authorList>
    </citation>
    <scope>NUCLEOTIDE SEQUENCE</scope>
    <source>
        <strain evidence="1">CBS 731.68</strain>
    </source>
</reference>
<evidence type="ECO:0000313" key="2">
    <source>
        <dbReference type="Proteomes" id="UP001302602"/>
    </source>
</evidence>
<protein>
    <submittedName>
        <fullName evidence="1">Uncharacterized protein</fullName>
    </submittedName>
</protein>
<evidence type="ECO:0000313" key="1">
    <source>
        <dbReference type="EMBL" id="KAK4118877.1"/>
    </source>
</evidence>
<reference evidence="1" key="1">
    <citation type="journal article" date="2023" name="Mol. Phylogenet. Evol.">
        <title>Genome-scale phylogeny and comparative genomics of the fungal order Sordariales.</title>
        <authorList>
            <person name="Hensen N."/>
            <person name="Bonometti L."/>
            <person name="Westerberg I."/>
            <person name="Brannstrom I.O."/>
            <person name="Guillou S."/>
            <person name="Cros-Aarteil S."/>
            <person name="Calhoun S."/>
            <person name="Haridas S."/>
            <person name="Kuo A."/>
            <person name="Mondo S."/>
            <person name="Pangilinan J."/>
            <person name="Riley R."/>
            <person name="LaButti K."/>
            <person name="Andreopoulos B."/>
            <person name="Lipzen A."/>
            <person name="Chen C."/>
            <person name="Yan M."/>
            <person name="Daum C."/>
            <person name="Ng V."/>
            <person name="Clum A."/>
            <person name="Steindorff A."/>
            <person name="Ohm R.A."/>
            <person name="Martin F."/>
            <person name="Silar P."/>
            <person name="Natvig D.O."/>
            <person name="Lalanne C."/>
            <person name="Gautier V."/>
            <person name="Ament-Velasquez S.L."/>
            <person name="Kruys A."/>
            <person name="Hutchinson M.I."/>
            <person name="Powell A.J."/>
            <person name="Barry K."/>
            <person name="Miller A.N."/>
            <person name="Grigoriev I.V."/>
            <person name="Debuchy R."/>
            <person name="Gladieux P."/>
            <person name="Hiltunen Thoren M."/>
            <person name="Johannesson H."/>
        </authorList>
    </citation>
    <scope>NUCLEOTIDE SEQUENCE</scope>
    <source>
        <strain evidence="1">CBS 731.68</strain>
    </source>
</reference>
<organism evidence="1 2">
    <name type="scientific">Parathielavia appendiculata</name>
    <dbReference type="NCBI Taxonomy" id="2587402"/>
    <lineage>
        <taxon>Eukaryota</taxon>
        <taxon>Fungi</taxon>
        <taxon>Dikarya</taxon>
        <taxon>Ascomycota</taxon>
        <taxon>Pezizomycotina</taxon>
        <taxon>Sordariomycetes</taxon>
        <taxon>Sordariomycetidae</taxon>
        <taxon>Sordariales</taxon>
        <taxon>Chaetomiaceae</taxon>
        <taxon>Parathielavia</taxon>
    </lineage>
</organism>
<accession>A0AAN6TQL1</accession>
<proteinExistence type="predicted"/>
<sequence length="141" mass="15352">MLRPRGLVAARALPAVPPIQQSETHLSGLVTTKLWAAARPCSSLSCTARAARLRLQYGVRARCASSSFSPFWPPPGSQSLRLLRVFLCPFTLQLHREPILSQSSKAMSHVTIRAALEQSKRPYQVVPVSELGSIHAVCPVA</sequence>
<dbReference type="RefSeq" id="XP_062642650.1">
    <property type="nucleotide sequence ID" value="XM_062786823.1"/>
</dbReference>
<dbReference type="Proteomes" id="UP001302602">
    <property type="component" value="Unassembled WGS sequence"/>
</dbReference>
<keyword evidence="2" id="KW-1185">Reference proteome</keyword>
<comment type="caution">
    <text evidence="1">The sequence shown here is derived from an EMBL/GenBank/DDBJ whole genome shotgun (WGS) entry which is preliminary data.</text>
</comment>
<dbReference type="AlphaFoldDB" id="A0AAN6TQL1"/>
<dbReference type="GeneID" id="87823593"/>
<name>A0AAN6TQL1_9PEZI</name>
<dbReference type="EMBL" id="MU853258">
    <property type="protein sequence ID" value="KAK4118877.1"/>
    <property type="molecule type" value="Genomic_DNA"/>
</dbReference>